<evidence type="ECO:0008006" key="4">
    <source>
        <dbReference type="Google" id="ProtNLM"/>
    </source>
</evidence>
<dbReference type="Gene3D" id="3.40.50.720">
    <property type="entry name" value="NAD(P)-binding Rossmann-like Domain"/>
    <property type="match status" value="1"/>
</dbReference>
<evidence type="ECO:0000313" key="3">
    <source>
        <dbReference type="Proteomes" id="UP001626550"/>
    </source>
</evidence>
<dbReference type="PANTHER" id="PTHR43157">
    <property type="entry name" value="PHOSPHATIDYLINOSITOL-GLYCAN BIOSYNTHESIS CLASS F PROTEIN-RELATED"/>
    <property type="match status" value="1"/>
</dbReference>
<evidence type="ECO:0000313" key="2">
    <source>
        <dbReference type="EMBL" id="KAL3319079.1"/>
    </source>
</evidence>
<keyword evidence="1" id="KW-0560">Oxidoreductase</keyword>
<proteinExistence type="predicted"/>
<dbReference type="EMBL" id="JBJKFK010000172">
    <property type="protein sequence ID" value="KAL3319079.1"/>
    <property type="molecule type" value="Genomic_DNA"/>
</dbReference>
<dbReference type="GO" id="GO:0016491">
    <property type="term" value="F:oxidoreductase activity"/>
    <property type="evidence" value="ECO:0007669"/>
    <property type="project" value="UniProtKB-KW"/>
</dbReference>
<dbReference type="PRINTS" id="PR00081">
    <property type="entry name" value="GDHRDH"/>
</dbReference>
<dbReference type="Pfam" id="PF00106">
    <property type="entry name" value="adh_short"/>
    <property type="match status" value="1"/>
</dbReference>
<sequence>MWVLTLATRYCKLPGRLDGKIIIVTGASSGIGIETAAEMARRGASKVIFACRNEQKAKEAIRSILERYSENNPLCLTTNLTDASVEQYLSPVKEEQLVLLKIDLEDYPSIHEFVNKVKLIADQVDILINNAGCYFPRSAISKNGYESQVDMNYLGPFLLTELLMPMLIKAKGRIVNVASVAHQASTSLDLNRLDLLDERRHRTFNPYCYSKLLNCLHAVNLNRYYGEKGIVAVSLHPGVIASNLGQNSGFWKRAFSWFSYFMKSTFDGAQTTIYCTLLDRKDLKPGAYYSECREATLRQKTDDPEMLDKIWNWSLDRVGLSKNTGLDET</sequence>
<dbReference type="Proteomes" id="UP001626550">
    <property type="component" value="Unassembled WGS sequence"/>
</dbReference>
<dbReference type="SUPFAM" id="SSF51735">
    <property type="entry name" value="NAD(P)-binding Rossmann-fold domains"/>
    <property type="match status" value="1"/>
</dbReference>
<gene>
    <name evidence="2" type="ORF">Ciccas_002252</name>
</gene>
<dbReference type="PANTHER" id="PTHR43157:SF31">
    <property type="entry name" value="PHOSPHATIDYLINOSITOL-GLYCAN BIOSYNTHESIS CLASS F PROTEIN"/>
    <property type="match status" value="1"/>
</dbReference>
<dbReference type="AlphaFoldDB" id="A0ABD2QHS2"/>
<reference evidence="2 3" key="1">
    <citation type="submission" date="2024-11" db="EMBL/GenBank/DDBJ databases">
        <title>Adaptive evolution of stress response genes in parasites aligns with host niche diversity.</title>
        <authorList>
            <person name="Hahn C."/>
            <person name="Resl P."/>
        </authorList>
    </citation>
    <scope>NUCLEOTIDE SEQUENCE [LARGE SCALE GENOMIC DNA]</scope>
    <source>
        <strain evidence="2">EGGRZ-B1_66</strain>
        <tissue evidence="2">Body</tissue>
    </source>
</reference>
<protein>
    <recommendedName>
        <fullName evidence="4">Retinol dehydrogenase 11</fullName>
    </recommendedName>
</protein>
<organism evidence="2 3">
    <name type="scientific">Cichlidogyrus casuarinus</name>
    <dbReference type="NCBI Taxonomy" id="1844966"/>
    <lineage>
        <taxon>Eukaryota</taxon>
        <taxon>Metazoa</taxon>
        <taxon>Spiralia</taxon>
        <taxon>Lophotrochozoa</taxon>
        <taxon>Platyhelminthes</taxon>
        <taxon>Monogenea</taxon>
        <taxon>Monopisthocotylea</taxon>
        <taxon>Dactylogyridea</taxon>
        <taxon>Ancyrocephalidae</taxon>
        <taxon>Cichlidogyrus</taxon>
    </lineage>
</organism>
<accession>A0ABD2QHS2</accession>
<name>A0ABD2QHS2_9PLAT</name>
<keyword evidence="3" id="KW-1185">Reference proteome</keyword>
<evidence type="ECO:0000256" key="1">
    <source>
        <dbReference type="ARBA" id="ARBA00023002"/>
    </source>
</evidence>
<dbReference type="InterPro" id="IPR002347">
    <property type="entry name" value="SDR_fam"/>
</dbReference>
<dbReference type="InterPro" id="IPR036291">
    <property type="entry name" value="NAD(P)-bd_dom_sf"/>
</dbReference>
<comment type="caution">
    <text evidence="2">The sequence shown here is derived from an EMBL/GenBank/DDBJ whole genome shotgun (WGS) entry which is preliminary data.</text>
</comment>